<name>A0AAV4UY33_CAEEX</name>
<protein>
    <submittedName>
        <fullName evidence="1">Uncharacterized protein</fullName>
    </submittedName>
</protein>
<evidence type="ECO:0000313" key="2">
    <source>
        <dbReference type="Proteomes" id="UP001054945"/>
    </source>
</evidence>
<organism evidence="1 2">
    <name type="scientific">Caerostris extrusa</name>
    <name type="common">Bark spider</name>
    <name type="synonym">Caerostris bankana</name>
    <dbReference type="NCBI Taxonomy" id="172846"/>
    <lineage>
        <taxon>Eukaryota</taxon>
        <taxon>Metazoa</taxon>
        <taxon>Ecdysozoa</taxon>
        <taxon>Arthropoda</taxon>
        <taxon>Chelicerata</taxon>
        <taxon>Arachnida</taxon>
        <taxon>Araneae</taxon>
        <taxon>Araneomorphae</taxon>
        <taxon>Entelegynae</taxon>
        <taxon>Araneoidea</taxon>
        <taxon>Araneidae</taxon>
        <taxon>Caerostris</taxon>
    </lineage>
</organism>
<gene>
    <name evidence="1" type="ORF">CEXT_9151</name>
</gene>
<reference evidence="1 2" key="1">
    <citation type="submission" date="2021-06" db="EMBL/GenBank/DDBJ databases">
        <title>Caerostris extrusa draft genome.</title>
        <authorList>
            <person name="Kono N."/>
            <person name="Arakawa K."/>
        </authorList>
    </citation>
    <scope>NUCLEOTIDE SEQUENCE [LARGE SCALE GENOMIC DNA]</scope>
</reference>
<dbReference type="AlphaFoldDB" id="A0AAV4UY33"/>
<dbReference type="Proteomes" id="UP001054945">
    <property type="component" value="Unassembled WGS sequence"/>
</dbReference>
<comment type="caution">
    <text evidence="1">The sequence shown here is derived from an EMBL/GenBank/DDBJ whole genome shotgun (WGS) entry which is preliminary data.</text>
</comment>
<evidence type="ECO:0000313" key="1">
    <source>
        <dbReference type="EMBL" id="GIY62668.1"/>
    </source>
</evidence>
<sequence>MEMLHNPFKRQTPHCFGNSFHLLSFRNNHQETETTLQDKTIIFLDVYLRIDQKQAGIVSPPQVYLPSMLGTKDRNNQRFPFY</sequence>
<proteinExistence type="predicted"/>
<accession>A0AAV4UY33</accession>
<dbReference type="EMBL" id="BPLR01013650">
    <property type="protein sequence ID" value="GIY62668.1"/>
    <property type="molecule type" value="Genomic_DNA"/>
</dbReference>
<keyword evidence="2" id="KW-1185">Reference proteome</keyword>